<accession>A0A5J5CFF6</accession>
<evidence type="ECO:0000313" key="3">
    <source>
        <dbReference type="Proteomes" id="UP000327493"/>
    </source>
</evidence>
<keyword evidence="3" id="KW-1185">Reference proteome</keyword>
<organism evidence="2 3">
    <name type="scientific">Etheostoma spectabile</name>
    <name type="common">orangethroat darter</name>
    <dbReference type="NCBI Taxonomy" id="54343"/>
    <lineage>
        <taxon>Eukaryota</taxon>
        <taxon>Metazoa</taxon>
        <taxon>Chordata</taxon>
        <taxon>Craniata</taxon>
        <taxon>Vertebrata</taxon>
        <taxon>Euteleostomi</taxon>
        <taxon>Actinopterygii</taxon>
        <taxon>Neopterygii</taxon>
        <taxon>Teleostei</taxon>
        <taxon>Neoteleostei</taxon>
        <taxon>Acanthomorphata</taxon>
        <taxon>Eupercaria</taxon>
        <taxon>Perciformes</taxon>
        <taxon>Percoidei</taxon>
        <taxon>Percidae</taxon>
        <taxon>Etheostomatinae</taxon>
        <taxon>Etheostoma</taxon>
    </lineage>
</organism>
<evidence type="ECO:0000256" key="1">
    <source>
        <dbReference type="SAM" id="MobiDB-lite"/>
    </source>
</evidence>
<feature type="compositionally biased region" description="Basic residues" evidence="1">
    <location>
        <begin position="10"/>
        <end position="23"/>
    </location>
</feature>
<gene>
    <name evidence="2" type="ORF">FQN60_006868</name>
</gene>
<dbReference type="AlphaFoldDB" id="A0A5J5CFF6"/>
<dbReference type="Proteomes" id="UP000327493">
    <property type="component" value="Chromosome 24"/>
</dbReference>
<sequence length="291" mass="31248">MVLRFDQVDKRKRSSCSMHHHQAGGHNPLDDKAAVSPRDQRRDFPRIEAFTAHGRHSFSGITGQYFGCLRSQFLSKLSCIAASMARILAASLPYSFFISAPRLSPGRSKGGALLLRQETPRMSWSAGTKADVLIRPRSPLTQVLSVFLCLGEVLPKLLADLHVADVALDLAVRAALLVLSVFFLSRVPVRVAPLVAAGIPLLAVAVGSLQGLSVGSPVSLVPGHSLLVVLPVAAVHWAGKPGHHGAYVLLLMRKITPVLGEAAKDVDMDVCDMPQGSKVKFNLFISISKCV</sequence>
<evidence type="ECO:0000313" key="2">
    <source>
        <dbReference type="EMBL" id="KAA8579775.1"/>
    </source>
</evidence>
<protein>
    <submittedName>
        <fullName evidence="2">Uncharacterized protein</fullName>
    </submittedName>
</protein>
<comment type="caution">
    <text evidence="2">The sequence shown here is derived from an EMBL/GenBank/DDBJ whole genome shotgun (WGS) entry which is preliminary data.</text>
</comment>
<proteinExistence type="predicted"/>
<feature type="compositionally biased region" description="Basic and acidic residues" evidence="1">
    <location>
        <begin position="28"/>
        <end position="38"/>
    </location>
</feature>
<reference evidence="2 3" key="1">
    <citation type="submission" date="2019-08" db="EMBL/GenBank/DDBJ databases">
        <title>A chromosome-level genome assembly, high-density linkage maps, and genome scans reveal the genomic architecture of hybrid incompatibilities underlying speciation via character displacement in darters (Percidae: Etheostominae).</title>
        <authorList>
            <person name="Moran R.L."/>
            <person name="Catchen J.M."/>
            <person name="Fuller R.C."/>
        </authorList>
    </citation>
    <scope>NUCLEOTIDE SEQUENCE [LARGE SCALE GENOMIC DNA]</scope>
    <source>
        <strain evidence="2">EspeVRDwgs_2016</strain>
        <tissue evidence="2">Muscle</tissue>
    </source>
</reference>
<name>A0A5J5CFF6_9PERO</name>
<feature type="region of interest" description="Disordered" evidence="1">
    <location>
        <begin position="7"/>
        <end position="38"/>
    </location>
</feature>
<dbReference type="EMBL" id="VOFY01000024">
    <property type="protein sequence ID" value="KAA8579775.1"/>
    <property type="molecule type" value="Genomic_DNA"/>
</dbReference>